<dbReference type="PANTHER" id="PTHR14221:SF67">
    <property type="entry name" value="WD REPEAT-CONTAINING PROTEIN 44-LIKE"/>
    <property type="match status" value="1"/>
</dbReference>
<keyword evidence="2" id="KW-0677">Repeat</keyword>
<dbReference type="Gene3D" id="2.130.10.10">
    <property type="entry name" value="YVTN repeat-like/Quinoprotein amine dehydrogenase"/>
    <property type="match status" value="1"/>
</dbReference>
<dbReference type="InterPro" id="IPR001680">
    <property type="entry name" value="WD40_rpt"/>
</dbReference>
<evidence type="ECO:0000313" key="5">
    <source>
        <dbReference type="EMBL" id="KAH9303420.1"/>
    </source>
</evidence>
<dbReference type="InterPro" id="IPR036322">
    <property type="entry name" value="WD40_repeat_dom_sf"/>
</dbReference>
<keyword evidence="6" id="KW-1185">Reference proteome</keyword>
<evidence type="ECO:0000256" key="1">
    <source>
        <dbReference type="ARBA" id="ARBA00022574"/>
    </source>
</evidence>
<feature type="region of interest" description="Disordered" evidence="4">
    <location>
        <begin position="86"/>
        <end position="107"/>
    </location>
</feature>
<dbReference type="PROSITE" id="PS50294">
    <property type="entry name" value="WD_REPEATS_REGION"/>
    <property type="match status" value="1"/>
</dbReference>
<dbReference type="PROSITE" id="PS50082">
    <property type="entry name" value="WD_REPEATS_2"/>
    <property type="match status" value="1"/>
</dbReference>
<keyword evidence="1 3" id="KW-0853">WD repeat</keyword>
<evidence type="ECO:0000313" key="6">
    <source>
        <dbReference type="Proteomes" id="UP000824469"/>
    </source>
</evidence>
<feature type="region of interest" description="Disordered" evidence="4">
    <location>
        <begin position="125"/>
        <end position="157"/>
    </location>
</feature>
<evidence type="ECO:0000256" key="4">
    <source>
        <dbReference type="SAM" id="MobiDB-lite"/>
    </source>
</evidence>
<dbReference type="Pfam" id="PF00400">
    <property type="entry name" value="WD40"/>
    <property type="match status" value="1"/>
</dbReference>
<feature type="non-terminal residue" evidence="5">
    <location>
        <position position="314"/>
    </location>
</feature>
<dbReference type="PANTHER" id="PTHR14221">
    <property type="entry name" value="WD REPEAT DOMAIN 44"/>
    <property type="match status" value="1"/>
</dbReference>
<evidence type="ECO:0000256" key="2">
    <source>
        <dbReference type="ARBA" id="ARBA00022737"/>
    </source>
</evidence>
<dbReference type="SUPFAM" id="SSF50978">
    <property type="entry name" value="WD40 repeat-like"/>
    <property type="match status" value="1"/>
</dbReference>
<name>A0AA38CML6_TAXCH</name>
<dbReference type="EMBL" id="JAHRHJ020000009">
    <property type="protein sequence ID" value="KAH9303420.1"/>
    <property type="molecule type" value="Genomic_DNA"/>
</dbReference>
<proteinExistence type="predicted"/>
<dbReference type="SMART" id="SM00320">
    <property type="entry name" value="WD40"/>
    <property type="match status" value="1"/>
</dbReference>
<accession>A0AA38CML6</accession>
<feature type="non-terminal residue" evidence="5">
    <location>
        <position position="1"/>
    </location>
</feature>
<reference evidence="5 6" key="1">
    <citation type="journal article" date="2021" name="Nat. Plants">
        <title>The Taxus genome provides insights into paclitaxel biosynthesis.</title>
        <authorList>
            <person name="Xiong X."/>
            <person name="Gou J."/>
            <person name="Liao Q."/>
            <person name="Li Y."/>
            <person name="Zhou Q."/>
            <person name="Bi G."/>
            <person name="Li C."/>
            <person name="Du R."/>
            <person name="Wang X."/>
            <person name="Sun T."/>
            <person name="Guo L."/>
            <person name="Liang H."/>
            <person name="Lu P."/>
            <person name="Wu Y."/>
            <person name="Zhang Z."/>
            <person name="Ro D.K."/>
            <person name="Shang Y."/>
            <person name="Huang S."/>
            <person name="Yan J."/>
        </authorList>
    </citation>
    <scope>NUCLEOTIDE SEQUENCE [LARGE SCALE GENOMIC DNA]</scope>
    <source>
        <strain evidence="5">Ta-2019</strain>
    </source>
</reference>
<evidence type="ECO:0000256" key="3">
    <source>
        <dbReference type="PROSITE-ProRule" id="PRU00221"/>
    </source>
</evidence>
<feature type="compositionally biased region" description="Basic and acidic residues" evidence="4">
    <location>
        <begin position="127"/>
        <end position="145"/>
    </location>
</feature>
<protein>
    <submittedName>
        <fullName evidence="5">Uncharacterized protein</fullName>
    </submittedName>
</protein>
<dbReference type="OMA" id="SCKEFSA"/>
<organism evidence="5 6">
    <name type="scientific">Taxus chinensis</name>
    <name type="common">Chinese yew</name>
    <name type="synonym">Taxus wallichiana var. chinensis</name>
    <dbReference type="NCBI Taxonomy" id="29808"/>
    <lineage>
        <taxon>Eukaryota</taxon>
        <taxon>Viridiplantae</taxon>
        <taxon>Streptophyta</taxon>
        <taxon>Embryophyta</taxon>
        <taxon>Tracheophyta</taxon>
        <taxon>Spermatophyta</taxon>
        <taxon>Pinopsida</taxon>
        <taxon>Pinidae</taxon>
        <taxon>Conifers II</taxon>
        <taxon>Cupressales</taxon>
        <taxon>Taxaceae</taxon>
        <taxon>Taxus</taxon>
    </lineage>
</organism>
<dbReference type="Proteomes" id="UP000824469">
    <property type="component" value="Unassembled WGS sequence"/>
</dbReference>
<sequence>SFSSGDLRDEVGEVRSGIISATDSSGELFCKIKNLDNGKEFVVNEISEDGTWNKLREVDTGRQLTAEEFQMVVGHSPLVQELMRRESVEQATQKQSPDLNGGFSGKTKKKGGWFKTFKGVAHTMRAANKEKKSSDERDTSSEKGGRRSSSATDESQDFYLHMPKKTKVWQYGKSCKEFSALFKGQEIKAHQGSIWALRFSLDGRYLATGGQDRTVHVWQVIESKQKQEVSVEKSEETISNTYVNGNGSTEYVSLNIENPADKKKKGMFMGGRKSSSTTADCIFLPESIFLLSEKPVCSFEGHLDDILDLSWSNL</sequence>
<comment type="caution">
    <text evidence="5">The sequence shown here is derived from an EMBL/GenBank/DDBJ whole genome shotgun (WGS) entry which is preliminary data.</text>
</comment>
<dbReference type="InterPro" id="IPR040324">
    <property type="entry name" value="WDR44/Dgr2"/>
</dbReference>
<feature type="compositionally biased region" description="Polar residues" evidence="4">
    <location>
        <begin position="89"/>
        <end position="98"/>
    </location>
</feature>
<dbReference type="AlphaFoldDB" id="A0AA38CML6"/>
<gene>
    <name evidence="5" type="ORF">KI387_015003</name>
</gene>
<feature type="repeat" description="WD" evidence="3">
    <location>
        <begin position="187"/>
        <end position="228"/>
    </location>
</feature>
<dbReference type="InterPro" id="IPR015943">
    <property type="entry name" value="WD40/YVTN_repeat-like_dom_sf"/>
</dbReference>